<accession>A0ACC2H901</accession>
<dbReference type="EMBL" id="CM055731">
    <property type="protein sequence ID" value="KAJ8012409.1"/>
    <property type="molecule type" value="Genomic_DNA"/>
</dbReference>
<gene>
    <name evidence="1" type="ORF">DPEC_G00042440</name>
</gene>
<organism evidence="1 2">
    <name type="scientific">Dallia pectoralis</name>
    <name type="common">Alaska blackfish</name>
    <dbReference type="NCBI Taxonomy" id="75939"/>
    <lineage>
        <taxon>Eukaryota</taxon>
        <taxon>Metazoa</taxon>
        <taxon>Chordata</taxon>
        <taxon>Craniata</taxon>
        <taxon>Vertebrata</taxon>
        <taxon>Euteleostomi</taxon>
        <taxon>Actinopterygii</taxon>
        <taxon>Neopterygii</taxon>
        <taxon>Teleostei</taxon>
        <taxon>Protacanthopterygii</taxon>
        <taxon>Esociformes</taxon>
        <taxon>Umbridae</taxon>
        <taxon>Dallia</taxon>
    </lineage>
</organism>
<dbReference type="Proteomes" id="UP001157502">
    <property type="component" value="Chromosome 4"/>
</dbReference>
<comment type="caution">
    <text evidence="1">The sequence shown here is derived from an EMBL/GenBank/DDBJ whole genome shotgun (WGS) entry which is preliminary data.</text>
</comment>
<evidence type="ECO:0000313" key="2">
    <source>
        <dbReference type="Proteomes" id="UP001157502"/>
    </source>
</evidence>
<keyword evidence="2" id="KW-1185">Reference proteome</keyword>
<proteinExistence type="predicted"/>
<protein>
    <submittedName>
        <fullName evidence="1">Uncharacterized protein</fullName>
    </submittedName>
</protein>
<reference evidence="1" key="1">
    <citation type="submission" date="2021-05" db="EMBL/GenBank/DDBJ databases">
        <authorList>
            <person name="Pan Q."/>
            <person name="Jouanno E."/>
            <person name="Zahm M."/>
            <person name="Klopp C."/>
            <person name="Cabau C."/>
            <person name="Louis A."/>
            <person name="Berthelot C."/>
            <person name="Parey E."/>
            <person name="Roest Crollius H."/>
            <person name="Montfort J."/>
            <person name="Robinson-Rechavi M."/>
            <person name="Bouchez O."/>
            <person name="Lampietro C."/>
            <person name="Lopez Roques C."/>
            <person name="Donnadieu C."/>
            <person name="Postlethwait J."/>
            <person name="Bobe J."/>
            <person name="Dillon D."/>
            <person name="Chandos A."/>
            <person name="von Hippel F."/>
            <person name="Guiguen Y."/>
        </authorList>
    </citation>
    <scope>NUCLEOTIDE SEQUENCE</scope>
    <source>
        <strain evidence="1">YG-Jan2019</strain>
    </source>
</reference>
<name>A0ACC2H901_DALPE</name>
<sequence length="157" mass="17223">MISKYQYADLYLQRQILAPNLCCQSLLLPWSSCHYHISTSRTRICPLRSGLLCLSTSINCHHRLSTSMNSCHLKLLVPRSSSHRPPGAQEQQPSPPGAQEQQPSPPGAQEQQSSPPGAQEQQPSPPGAQEQQPSPPGAQEQQPSPPGAQEQQLHRLL</sequence>
<evidence type="ECO:0000313" key="1">
    <source>
        <dbReference type="EMBL" id="KAJ8012409.1"/>
    </source>
</evidence>